<protein>
    <submittedName>
        <fullName evidence="9">Four-carbon acid sugar kinase family protein</fullName>
    </submittedName>
</protein>
<keyword evidence="6" id="KW-0119">Carbohydrate metabolism</keyword>
<reference evidence="10" key="1">
    <citation type="journal article" date="2019" name="Int. J. Syst. Evol. Microbiol.">
        <title>The Global Catalogue of Microorganisms (GCM) 10K type strain sequencing project: providing services to taxonomists for standard genome sequencing and annotation.</title>
        <authorList>
            <consortium name="The Broad Institute Genomics Platform"/>
            <consortium name="The Broad Institute Genome Sequencing Center for Infectious Disease"/>
            <person name="Wu L."/>
            <person name="Ma J."/>
        </authorList>
    </citation>
    <scope>NUCLEOTIDE SEQUENCE [LARGE SCALE GENOMIC DNA]</scope>
    <source>
        <strain evidence="10">CCM 7043</strain>
    </source>
</reference>
<dbReference type="RefSeq" id="WP_379658933.1">
    <property type="nucleotide sequence ID" value="NZ_JBHUCO010000005.1"/>
</dbReference>
<keyword evidence="2" id="KW-0808">Transferase</keyword>
<dbReference type="Pfam" id="PF17042">
    <property type="entry name" value="NBD_C"/>
    <property type="match status" value="1"/>
</dbReference>
<dbReference type="Gene3D" id="3.40.980.20">
    <property type="entry name" value="Four-carbon acid sugar kinase, nucleotide binding domain"/>
    <property type="match status" value="1"/>
</dbReference>
<evidence type="ECO:0000256" key="5">
    <source>
        <dbReference type="ARBA" id="ARBA00022840"/>
    </source>
</evidence>
<sequence length="373" mass="38149">MAVSLPTEDIARVASGTVRHLAIVADDLTGAADAAAPFAARGMNVSVVLPSSEVLPADAEVLALLTDNRWRLEAEAARRMRAAVSRIREWGPEMLFVKIDSTLRGRVRADVTVALDAWGGGDAVATPAFPGQGRTVRHGALVVHGETTVERVADHFPSGVRVADAETDDDLTEIARRIVADGSVAIGSGGLSRALAALREPRPRRGGARASATGVLLVVGTAHAATTAQVEHAIGCGAELVVIRSGAPSPAATVAAALRAGRRIVLTCEVTGEVEPDSPQAVALTAELARVVTAVLDAAPSAGLVLTGGATALSVATVLGAHEVCLLSEVTPGLPRGEMVMGRDRCIPVVTKSGGFGAKDALCRAAEALEVRP</sequence>
<organism evidence="9 10">
    <name type="scientific">Pseudonocardia yunnanensis</name>
    <dbReference type="NCBI Taxonomy" id="58107"/>
    <lineage>
        <taxon>Bacteria</taxon>
        <taxon>Bacillati</taxon>
        <taxon>Actinomycetota</taxon>
        <taxon>Actinomycetes</taxon>
        <taxon>Pseudonocardiales</taxon>
        <taxon>Pseudonocardiaceae</taxon>
        <taxon>Pseudonocardia</taxon>
    </lineage>
</organism>
<dbReference type="Pfam" id="PF07005">
    <property type="entry name" value="SBD_N"/>
    <property type="match status" value="1"/>
</dbReference>
<proteinExistence type="inferred from homology"/>
<accession>A0ABW4EMR5</accession>
<evidence type="ECO:0000256" key="3">
    <source>
        <dbReference type="ARBA" id="ARBA00022741"/>
    </source>
</evidence>
<keyword evidence="3" id="KW-0547">Nucleotide-binding</keyword>
<evidence type="ECO:0000256" key="1">
    <source>
        <dbReference type="ARBA" id="ARBA00005715"/>
    </source>
</evidence>
<evidence type="ECO:0000259" key="7">
    <source>
        <dbReference type="Pfam" id="PF07005"/>
    </source>
</evidence>
<evidence type="ECO:0000313" key="9">
    <source>
        <dbReference type="EMBL" id="MFD1516786.1"/>
    </source>
</evidence>
<comment type="similarity">
    <text evidence="1">Belongs to the four-carbon acid sugar kinase family.</text>
</comment>
<dbReference type="Gene3D" id="3.40.50.10840">
    <property type="entry name" value="Putative sugar-binding, N-terminal domain"/>
    <property type="match status" value="1"/>
</dbReference>
<dbReference type="InterPro" id="IPR037051">
    <property type="entry name" value="4-carb_acid_sugar_kinase_N_sf"/>
</dbReference>
<feature type="domain" description="Four-carbon acid sugar kinase N-terminal" evidence="7">
    <location>
        <begin position="21"/>
        <end position="147"/>
    </location>
</feature>
<comment type="caution">
    <text evidence="9">The sequence shown here is derived from an EMBL/GenBank/DDBJ whole genome shotgun (WGS) entry which is preliminary data.</text>
</comment>
<keyword evidence="10" id="KW-1185">Reference proteome</keyword>
<dbReference type="Proteomes" id="UP001597114">
    <property type="component" value="Unassembled WGS sequence"/>
</dbReference>
<gene>
    <name evidence="9" type="ORF">ACFSJD_04765</name>
</gene>
<dbReference type="EMBL" id="JBHUCO010000005">
    <property type="protein sequence ID" value="MFD1516786.1"/>
    <property type="molecule type" value="Genomic_DNA"/>
</dbReference>
<feature type="domain" description="Four-carbon acid sugar kinase nucleotide binding" evidence="8">
    <location>
        <begin position="216"/>
        <end position="362"/>
    </location>
</feature>
<evidence type="ECO:0000313" key="10">
    <source>
        <dbReference type="Proteomes" id="UP001597114"/>
    </source>
</evidence>
<dbReference type="InterPro" id="IPR042213">
    <property type="entry name" value="NBD_C_sf"/>
</dbReference>
<dbReference type="GO" id="GO:0016301">
    <property type="term" value="F:kinase activity"/>
    <property type="evidence" value="ECO:0007669"/>
    <property type="project" value="UniProtKB-KW"/>
</dbReference>
<evidence type="ECO:0000256" key="4">
    <source>
        <dbReference type="ARBA" id="ARBA00022777"/>
    </source>
</evidence>
<dbReference type="InterPro" id="IPR010737">
    <property type="entry name" value="4-carb_acid_sugar_kinase_N"/>
</dbReference>
<dbReference type="InterPro" id="IPR031475">
    <property type="entry name" value="NBD_C"/>
</dbReference>
<evidence type="ECO:0000256" key="6">
    <source>
        <dbReference type="ARBA" id="ARBA00023277"/>
    </source>
</evidence>
<name>A0ABW4EMR5_9PSEU</name>
<evidence type="ECO:0000256" key="2">
    <source>
        <dbReference type="ARBA" id="ARBA00022679"/>
    </source>
</evidence>
<dbReference type="SUPFAM" id="SSF142764">
    <property type="entry name" value="YgbK-like"/>
    <property type="match status" value="1"/>
</dbReference>
<keyword evidence="5" id="KW-0067">ATP-binding</keyword>
<evidence type="ECO:0000259" key="8">
    <source>
        <dbReference type="Pfam" id="PF17042"/>
    </source>
</evidence>
<keyword evidence="4 9" id="KW-0418">Kinase</keyword>